<dbReference type="Proteomes" id="UP000738349">
    <property type="component" value="Unassembled WGS sequence"/>
</dbReference>
<protein>
    <recommendedName>
        <fullName evidence="5">WW domain-containing protein</fullName>
    </recommendedName>
</protein>
<comment type="subcellular location">
    <subcellularLocation>
        <location evidence="2">Cytoplasm</location>
    </subcellularLocation>
    <subcellularLocation>
        <location evidence="1">Nucleus</location>
    </subcellularLocation>
</comment>
<reference evidence="6" key="1">
    <citation type="journal article" date="2021" name="Nat. Commun.">
        <title>Genetic determinants of endophytism in the Arabidopsis root mycobiome.</title>
        <authorList>
            <person name="Mesny F."/>
            <person name="Miyauchi S."/>
            <person name="Thiergart T."/>
            <person name="Pickel B."/>
            <person name="Atanasova L."/>
            <person name="Karlsson M."/>
            <person name="Huettel B."/>
            <person name="Barry K.W."/>
            <person name="Haridas S."/>
            <person name="Chen C."/>
            <person name="Bauer D."/>
            <person name="Andreopoulos W."/>
            <person name="Pangilinan J."/>
            <person name="LaButti K."/>
            <person name="Riley R."/>
            <person name="Lipzen A."/>
            <person name="Clum A."/>
            <person name="Drula E."/>
            <person name="Henrissat B."/>
            <person name="Kohler A."/>
            <person name="Grigoriev I.V."/>
            <person name="Martin F.M."/>
            <person name="Hacquard S."/>
        </authorList>
    </citation>
    <scope>NUCLEOTIDE SEQUENCE</scope>
    <source>
        <strain evidence="6">MPI-CAGE-AT-0147</strain>
    </source>
</reference>
<evidence type="ECO:0000313" key="7">
    <source>
        <dbReference type="Proteomes" id="UP000738349"/>
    </source>
</evidence>
<keyword evidence="3" id="KW-0963">Cytoplasm</keyword>
<organism evidence="6 7">
    <name type="scientific">Dactylonectria macrodidyma</name>
    <dbReference type="NCBI Taxonomy" id="307937"/>
    <lineage>
        <taxon>Eukaryota</taxon>
        <taxon>Fungi</taxon>
        <taxon>Dikarya</taxon>
        <taxon>Ascomycota</taxon>
        <taxon>Pezizomycotina</taxon>
        <taxon>Sordariomycetes</taxon>
        <taxon>Hypocreomycetidae</taxon>
        <taxon>Hypocreales</taxon>
        <taxon>Nectriaceae</taxon>
        <taxon>Dactylonectria</taxon>
    </lineage>
</organism>
<dbReference type="InterPro" id="IPR036020">
    <property type="entry name" value="WW_dom_sf"/>
</dbReference>
<dbReference type="CDD" id="cd00201">
    <property type="entry name" value="WW"/>
    <property type="match status" value="2"/>
</dbReference>
<feature type="domain" description="WW" evidence="5">
    <location>
        <begin position="1"/>
        <end position="33"/>
    </location>
</feature>
<dbReference type="GO" id="GO:0045944">
    <property type="term" value="P:positive regulation of transcription by RNA polymerase II"/>
    <property type="evidence" value="ECO:0007669"/>
    <property type="project" value="TreeGrafter"/>
</dbReference>
<dbReference type="PRINTS" id="PR00403">
    <property type="entry name" value="WWDOMAIN"/>
</dbReference>
<dbReference type="FunFam" id="2.20.70.10:FF:000017">
    <property type="entry name" value="E3 ubiquitin-protein ligase"/>
    <property type="match status" value="1"/>
</dbReference>
<evidence type="ECO:0000256" key="2">
    <source>
        <dbReference type="ARBA" id="ARBA00004496"/>
    </source>
</evidence>
<gene>
    <name evidence="6" type="ORF">EDB81DRAFT_609264</name>
</gene>
<evidence type="ECO:0000256" key="3">
    <source>
        <dbReference type="ARBA" id="ARBA00022490"/>
    </source>
</evidence>
<dbReference type="GO" id="GO:0035329">
    <property type="term" value="P:hippo signaling"/>
    <property type="evidence" value="ECO:0007669"/>
    <property type="project" value="TreeGrafter"/>
</dbReference>
<dbReference type="GO" id="GO:0005634">
    <property type="term" value="C:nucleus"/>
    <property type="evidence" value="ECO:0007669"/>
    <property type="project" value="UniProtKB-SubCell"/>
</dbReference>
<keyword evidence="7" id="KW-1185">Reference proteome</keyword>
<feature type="non-terminal residue" evidence="6">
    <location>
        <position position="1"/>
    </location>
</feature>
<dbReference type="SMART" id="SM00456">
    <property type="entry name" value="WW"/>
    <property type="match status" value="2"/>
</dbReference>
<evidence type="ECO:0000313" key="6">
    <source>
        <dbReference type="EMBL" id="KAH7153403.1"/>
    </source>
</evidence>
<evidence type="ECO:0000256" key="1">
    <source>
        <dbReference type="ARBA" id="ARBA00004123"/>
    </source>
</evidence>
<proteinExistence type="predicted"/>
<accession>A0A9P9JDV2</accession>
<dbReference type="PANTHER" id="PTHR17616">
    <property type="entry name" value="YES-ASSOCIATED PROTEIN YAP1 FAMILY MEMBER"/>
    <property type="match status" value="1"/>
</dbReference>
<name>A0A9P9JDV2_9HYPO</name>
<dbReference type="GO" id="GO:0003713">
    <property type="term" value="F:transcription coactivator activity"/>
    <property type="evidence" value="ECO:0007669"/>
    <property type="project" value="TreeGrafter"/>
</dbReference>
<dbReference type="Pfam" id="PF00397">
    <property type="entry name" value="WW"/>
    <property type="match status" value="2"/>
</dbReference>
<dbReference type="EMBL" id="JAGMUV010000006">
    <property type="protein sequence ID" value="KAH7153403.1"/>
    <property type="molecule type" value="Genomic_DNA"/>
</dbReference>
<evidence type="ECO:0000256" key="4">
    <source>
        <dbReference type="ARBA" id="ARBA00023242"/>
    </source>
</evidence>
<dbReference type="SUPFAM" id="SSF51045">
    <property type="entry name" value="WW domain"/>
    <property type="match status" value="2"/>
</dbReference>
<dbReference type="OrthoDB" id="3045089at2759"/>
<feature type="non-terminal residue" evidence="6">
    <location>
        <position position="64"/>
    </location>
</feature>
<sequence>LPPGWERRYDNASGRVYLVDHNTGTTTWQDLSPLPAGWEARANPEGRVYYVDHNTETTSWDDPR</sequence>
<evidence type="ECO:0000259" key="5">
    <source>
        <dbReference type="PROSITE" id="PS50020"/>
    </source>
</evidence>
<keyword evidence="4" id="KW-0539">Nucleus</keyword>
<dbReference type="PROSITE" id="PS50020">
    <property type="entry name" value="WW_DOMAIN_2"/>
    <property type="match status" value="2"/>
</dbReference>
<dbReference type="GO" id="GO:0005737">
    <property type="term" value="C:cytoplasm"/>
    <property type="evidence" value="ECO:0007669"/>
    <property type="project" value="UniProtKB-SubCell"/>
</dbReference>
<dbReference type="AlphaFoldDB" id="A0A9P9JDV2"/>
<dbReference type="PANTHER" id="PTHR17616:SF8">
    <property type="entry name" value="TRANSCRIPTIONAL COACTIVATOR YORKIE"/>
    <property type="match status" value="1"/>
</dbReference>
<feature type="domain" description="WW" evidence="5">
    <location>
        <begin position="32"/>
        <end position="64"/>
    </location>
</feature>
<dbReference type="Gene3D" id="2.20.70.10">
    <property type="match status" value="2"/>
</dbReference>
<dbReference type="InterPro" id="IPR051583">
    <property type="entry name" value="YAP1"/>
</dbReference>
<dbReference type="PROSITE" id="PS01159">
    <property type="entry name" value="WW_DOMAIN_1"/>
    <property type="match status" value="1"/>
</dbReference>
<dbReference type="InterPro" id="IPR001202">
    <property type="entry name" value="WW_dom"/>
</dbReference>
<comment type="caution">
    <text evidence="6">The sequence shown here is derived from an EMBL/GenBank/DDBJ whole genome shotgun (WGS) entry which is preliminary data.</text>
</comment>